<feature type="domain" description="Choline kinase N-terminal" evidence="3">
    <location>
        <begin position="183"/>
        <end position="248"/>
    </location>
</feature>
<dbReference type="SUPFAM" id="SSF56112">
    <property type="entry name" value="Protein kinase-like (PK-like)"/>
    <property type="match status" value="1"/>
</dbReference>
<dbReference type="GO" id="GO:0005737">
    <property type="term" value="C:cytoplasm"/>
    <property type="evidence" value="ECO:0007669"/>
    <property type="project" value="TreeGrafter"/>
</dbReference>
<dbReference type="GO" id="GO:0004305">
    <property type="term" value="F:ethanolamine kinase activity"/>
    <property type="evidence" value="ECO:0007669"/>
    <property type="project" value="TreeGrafter"/>
</dbReference>
<evidence type="ECO:0000259" key="3">
    <source>
        <dbReference type="Pfam" id="PF04428"/>
    </source>
</evidence>
<proteinExistence type="inferred from homology"/>
<name>A0AAN8EDP2_9EURO</name>
<feature type="region of interest" description="Disordered" evidence="2">
    <location>
        <begin position="144"/>
        <end position="163"/>
    </location>
</feature>
<dbReference type="CDD" id="cd05157">
    <property type="entry name" value="ETNK_euk"/>
    <property type="match status" value="1"/>
</dbReference>
<dbReference type="InterPro" id="IPR011009">
    <property type="entry name" value="Kinase-like_dom_sf"/>
</dbReference>
<evidence type="ECO:0000313" key="5">
    <source>
        <dbReference type="Proteomes" id="UP001316803"/>
    </source>
</evidence>
<dbReference type="Proteomes" id="UP001316803">
    <property type="component" value="Unassembled WGS sequence"/>
</dbReference>
<feature type="compositionally biased region" description="Polar residues" evidence="2">
    <location>
        <begin position="107"/>
        <end position="121"/>
    </location>
</feature>
<feature type="compositionally biased region" description="Basic and acidic residues" evidence="2">
    <location>
        <begin position="1"/>
        <end position="15"/>
    </location>
</feature>
<dbReference type="Pfam" id="PF01633">
    <property type="entry name" value="Choline_kinase"/>
    <property type="match status" value="1"/>
</dbReference>
<evidence type="ECO:0000256" key="1">
    <source>
        <dbReference type="ARBA" id="ARBA00038211"/>
    </source>
</evidence>
<feature type="compositionally biased region" description="Basic and acidic residues" evidence="2">
    <location>
        <begin position="668"/>
        <end position="698"/>
    </location>
</feature>
<evidence type="ECO:0000256" key="2">
    <source>
        <dbReference type="SAM" id="MobiDB-lite"/>
    </source>
</evidence>
<accession>A0AAN8EDP2</accession>
<organism evidence="4 5">
    <name type="scientific">Knufia fluminis</name>
    <dbReference type="NCBI Taxonomy" id="191047"/>
    <lineage>
        <taxon>Eukaryota</taxon>
        <taxon>Fungi</taxon>
        <taxon>Dikarya</taxon>
        <taxon>Ascomycota</taxon>
        <taxon>Pezizomycotina</taxon>
        <taxon>Eurotiomycetes</taxon>
        <taxon>Chaetothyriomycetidae</taxon>
        <taxon>Chaetothyriales</taxon>
        <taxon>Trichomeriaceae</taxon>
        <taxon>Knufia</taxon>
    </lineage>
</organism>
<reference evidence="4 5" key="1">
    <citation type="submission" date="2022-12" db="EMBL/GenBank/DDBJ databases">
        <title>Genomic features and morphological characterization of a novel Knufia sp. strain isolated from spacecraft assembly facility.</title>
        <authorList>
            <person name="Teixeira M."/>
            <person name="Chander A.M."/>
            <person name="Stajich J.E."/>
            <person name="Venkateswaran K."/>
        </authorList>
    </citation>
    <scope>NUCLEOTIDE SEQUENCE [LARGE SCALE GENOMIC DNA]</scope>
    <source>
        <strain evidence="4 5">FJI-L2-BK-P2</strain>
    </source>
</reference>
<keyword evidence="5" id="KW-1185">Reference proteome</keyword>
<dbReference type="PANTHER" id="PTHR22603:SF93">
    <property type="entry name" value="RE24176P"/>
    <property type="match status" value="1"/>
</dbReference>
<feature type="region of interest" description="Disordered" evidence="2">
    <location>
        <begin position="1"/>
        <end position="68"/>
    </location>
</feature>
<feature type="region of interest" description="Disordered" evidence="2">
    <location>
        <begin position="103"/>
        <end position="129"/>
    </location>
</feature>
<dbReference type="GO" id="GO:0004103">
    <property type="term" value="F:choline kinase activity"/>
    <property type="evidence" value="ECO:0007669"/>
    <property type="project" value="TreeGrafter"/>
</dbReference>
<dbReference type="GO" id="GO:0006646">
    <property type="term" value="P:phosphatidylethanolamine biosynthetic process"/>
    <property type="evidence" value="ECO:0007669"/>
    <property type="project" value="TreeGrafter"/>
</dbReference>
<feature type="region of interest" description="Disordered" evidence="2">
    <location>
        <begin position="666"/>
        <end position="704"/>
    </location>
</feature>
<comment type="similarity">
    <text evidence="1">Belongs to the choline/ethanolamine kinase family.</text>
</comment>
<protein>
    <recommendedName>
        <fullName evidence="3">Choline kinase N-terminal domain-containing protein</fullName>
    </recommendedName>
</protein>
<evidence type="ECO:0000313" key="4">
    <source>
        <dbReference type="EMBL" id="KAK5949013.1"/>
    </source>
</evidence>
<comment type="caution">
    <text evidence="4">The sequence shown here is derived from an EMBL/GenBank/DDBJ whole genome shotgun (WGS) entry which is preliminary data.</text>
</comment>
<dbReference type="EMBL" id="JAKLMC020000040">
    <property type="protein sequence ID" value="KAK5949013.1"/>
    <property type="molecule type" value="Genomic_DNA"/>
</dbReference>
<dbReference type="PANTHER" id="PTHR22603">
    <property type="entry name" value="CHOLINE/ETHANOALAMINE KINASE"/>
    <property type="match status" value="1"/>
</dbReference>
<feature type="compositionally biased region" description="Polar residues" evidence="2">
    <location>
        <begin position="58"/>
        <end position="68"/>
    </location>
</feature>
<gene>
    <name evidence="4" type="ORF">OHC33_009934</name>
</gene>
<dbReference type="Pfam" id="PF04428">
    <property type="entry name" value="Choline_kin_N"/>
    <property type="match status" value="1"/>
</dbReference>
<dbReference type="Gene3D" id="3.90.1200.10">
    <property type="match status" value="1"/>
</dbReference>
<dbReference type="Gene3D" id="3.30.200.20">
    <property type="entry name" value="Phosphorylase Kinase, domain 1"/>
    <property type="match status" value="1"/>
</dbReference>
<dbReference type="AlphaFoldDB" id="A0AAN8EDP2"/>
<dbReference type="InterPro" id="IPR007521">
    <property type="entry name" value="Choline_kin_N"/>
</dbReference>
<sequence>MNPEVKIFDEPEHIEPPSYADEPSPTLVAQSPKLHRASISGRKMVGRSERPPLKTMPSDKSLTTQMSSFNLENPEKSAKQAVDDDDDDQALLNQVMQWLQLEKSKRSNGQADSDANAQSQKGPRDHDLSLEKLERILTKFSGSSLGGSMRAARRRSTQMGGRRGSIARALMKGQRSAYNSETDNVDAVAVVPHIEASLDNTKTMSYSGGSADTTTADPDKTKEQGHWEIFKQDILRLTHTLGLRGWRRLPIEYGDAITVERLSGALTNAVYVVKPPKDYTLMQRKDDQGNIIPIKKQPKELLLRIYGPNVEHLIDRESELMILRRLAAKNIGPKLLGYFDNGRFEEFLHARTLQPQDIRDPSTSKQIAKRFRELHDGIDLLESERRSGAFVFANWDKWVDRVEKVITWLDQQVQGEQHGKAPASPRYTRQGLICGVEWKMFREAYDKYRAKLIQESGGESGIRKRLVFAHNDAQYGNLMMLQPAEKSPLSEPTNQHKRLVVIDFEYANANTRGLEFANHFTEWCYDYHHPERSFACNANMYPKPEEQHRFVRAYVMHRPQFAASASATPNLEAREKTSIPDFMLDARAPGGGYGFDYEAEERAREKVQEQEIEELLRETRNWRIANHAQWVAWGIVQAKVPELDEPPKKSIAGAMVDKVKSAIYPRSDPLDEEVKERQEEAKHDRPEGRGQEEAHQEGDGQEEEEDFNYLAYAQERAMFFWGDCILMGIVKEEDLPEAMRPHVKYVKY</sequence>